<dbReference type="Proteomes" id="UP000186781">
    <property type="component" value="Unassembled WGS sequence"/>
</dbReference>
<evidence type="ECO:0000256" key="1">
    <source>
        <dbReference type="SAM" id="MobiDB-lite"/>
    </source>
</evidence>
<organism evidence="2 3">
    <name type="scientific">Actinomyces naeslundii</name>
    <dbReference type="NCBI Taxonomy" id="1655"/>
    <lineage>
        <taxon>Bacteria</taxon>
        <taxon>Bacillati</taxon>
        <taxon>Actinomycetota</taxon>
        <taxon>Actinomycetes</taxon>
        <taxon>Actinomycetales</taxon>
        <taxon>Actinomycetaceae</taxon>
        <taxon>Actinomyces</taxon>
    </lineage>
</organism>
<dbReference type="RefSeq" id="WP_075409548.1">
    <property type="nucleotide sequence ID" value="NZ_MSKX01000002.1"/>
</dbReference>
<accession>A0ABX3F564</accession>
<comment type="caution">
    <text evidence="2">The sequence shown here is derived from an EMBL/GenBank/DDBJ whole genome shotgun (WGS) entry which is preliminary data.</text>
</comment>
<gene>
    <name evidence="2" type="ORF">BKH13_00390</name>
</gene>
<dbReference type="EMBL" id="MSKX01000002">
    <property type="protein sequence ID" value="OLO86344.1"/>
    <property type="molecule type" value="Genomic_DNA"/>
</dbReference>
<feature type="region of interest" description="Disordered" evidence="1">
    <location>
        <begin position="275"/>
        <end position="294"/>
    </location>
</feature>
<evidence type="ECO:0000313" key="2">
    <source>
        <dbReference type="EMBL" id="OLO86344.1"/>
    </source>
</evidence>
<evidence type="ECO:0000313" key="3">
    <source>
        <dbReference type="Proteomes" id="UP000186781"/>
    </source>
</evidence>
<proteinExistence type="predicted"/>
<keyword evidence="3" id="KW-1185">Reference proteome</keyword>
<protein>
    <submittedName>
        <fullName evidence="2">Uncharacterized protein</fullName>
    </submittedName>
</protein>
<reference evidence="2 3" key="1">
    <citation type="submission" date="2016-12" db="EMBL/GenBank/DDBJ databases">
        <title>Genomic comparison of strains in the 'Actinomyces naeslundii' group.</title>
        <authorList>
            <person name="Mughal S.R."/>
            <person name="Do T."/>
            <person name="Gilbert S.C."/>
            <person name="Witherden E.A."/>
            <person name="Didelot X."/>
            <person name="Beighton D."/>
        </authorList>
    </citation>
    <scope>NUCLEOTIDE SEQUENCE [LARGE SCALE GENOMIC DNA]</scope>
    <source>
        <strain evidence="2 3">WE6B-3</strain>
    </source>
</reference>
<feature type="compositionally biased region" description="Acidic residues" evidence="1">
    <location>
        <begin position="275"/>
        <end position="285"/>
    </location>
</feature>
<sequence length="317" mass="35737">MSATPKLITDTRGDAGHMLITPLTDEGEIRGWLYDAYGHPVTLRFKFGEETATAVDEAIEAAIDIITRHGTGEQREHVSSYLGLKIEDITEWDSSILEWGPSDYWNTIEATAPDGVTIKFHAEDTGDEIVASFYGRLPVPEFGKDFFDSDDTRDWPIVERYIPRSEWPDCMAVGQRGPKQRNPAPEVQAVIKAAEASRAVAFAETYKIVLEWRRSEHPGDTVRDDGAVILEDWTRPVEDWVVRISAVIEDGRDEDDTENYDDPPEWLLTLSEGFEVDPDDEDAPDTTERAPFEEAEERLLCKAGLPRSIVLRVDGPW</sequence>
<name>A0ABX3F564_ACTNA</name>